<protein>
    <recommendedName>
        <fullName evidence="2">MADF domain-containing protein</fullName>
    </recommendedName>
</protein>
<evidence type="ECO:0000313" key="3">
    <source>
        <dbReference type="EMBL" id="CAG9773417.1"/>
    </source>
</evidence>
<proteinExistence type="predicted"/>
<dbReference type="PROSITE" id="PS51029">
    <property type="entry name" value="MADF"/>
    <property type="match status" value="1"/>
</dbReference>
<dbReference type="Pfam" id="PF10545">
    <property type="entry name" value="MADF_DNA_bdg"/>
    <property type="match status" value="1"/>
</dbReference>
<dbReference type="PANTHER" id="PTHR12243:SF69">
    <property type="entry name" value="SI:CH73-59F11.3"/>
    <property type="match status" value="1"/>
</dbReference>
<feature type="domain" description="MADF" evidence="2">
    <location>
        <begin position="36"/>
        <end position="133"/>
    </location>
</feature>
<reference evidence="3" key="1">
    <citation type="submission" date="2022-01" db="EMBL/GenBank/DDBJ databases">
        <authorList>
            <person name="King R."/>
        </authorList>
    </citation>
    <scope>NUCLEOTIDE SEQUENCE</scope>
</reference>
<dbReference type="OrthoDB" id="6159213at2759"/>
<dbReference type="InterPro" id="IPR039353">
    <property type="entry name" value="TF_Adf1"/>
</dbReference>
<dbReference type="PANTHER" id="PTHR12243">
    <property type="entry name" value="MADF DOMAIN TRANSCRIPTION FACTOR"/>
    <property type="match status" value="1"/>
</dbReference>
<dbReference type="InterPro" id="IPR006578">
    <property type="entry name" value="MADF-dom"/>
</dbReference>
<evidence type="ECO:0000256" key="1">
    <source>
        <dbReference type="SAM" id="MobiDB-lite"/>
    </source>
</evidence>
<evidence type="ECO:0000259" key="2">
    <source>
        <dbReference type="PROSITE" id="PS51029"/>
    </source>
</evidence>
<organism evidence="3 4">
    <name type="scientific">Ceutorhynchus assimilis</name>
    <name type="common">cabbage seed weevil</name>
    <dbReference type="NCBI Taxonomy" id="467358"/>
    <lineage>
        <taxon>Eukaryota</taxon>
        <taxon>Metazoa</taxon>
        <taxon>Ecdysozoa</taxon>
        <taxon>Arthropoda</taxon>
        <taxon>Hexapoda</taxon>
        <taxon>Insecta</taxon>
        <taxon>Pterygota</taxon>
        <taxon>Neoptera</taxon>
        <taxon>Endopterygota</taxon>
        <taxon>Coleoptera</taxon>
        <taxon>Polyphaga</taxon>
        <taxon>Cucujiformia</taxon>
        <taxon>Curculionidae</taxon>
        <taxon>Ceutorhynchinae</taxon>
        <taxon>Ceutorhynchus</taxon>
    </lineage>
</organism>
<feature type="region of interest" description="Disordered" evidence="1">
    <location>
        <begin position="163"/>
        <end position="194"/>
    </location>
</feature>
<gene>
    <name evidence="3" type="ORF">CEUTPL_LOCUS13808</name>
</gene>
<dbReference type="GO" id="GO:0005667">
    <property type="term" value="C:transcription regulator complex"/>
    <property type="evidence" value="ECO:0007669"/>
    <property type="project" value="TreeGrafter"/>
</dbReference>
<sequence length="194" mass="21551">MVSKFCHVNAMKLPSGLPISQNVAAPVASAKLNDELLISLVYARKPLWDFRTPLQARQGNKVKQLWEEVANLLGGLFTIDLVKKRWRQLRDDYMRAKKKVTAYVPSGAGAADVPPRPTFKYYDLMKFLEETDEDTMTISNVSLPCLSPSSMSRECQSTEVPMATNVSTPFKSPTSVAPSSTLGNKRRNARRGGD</sequence>
<feature type="compositionally biased region" description="Polar residues" evidence="1">
    <location>
        <begin position="163"/>
        <end position="183"/>
    </location>
</feature>
<dbReference type="GO" id="GO:0006357">
    <property type="term" value="P:regulation of transcription by RNA polymerase II"/>
    <property type="evidence" value="ECO:0007669"/>
    <property type="project" value="TreeGrafter"/>
</dbReference>
<dbReference type="AlphaFoldDB" id="A0A9N9MXE8"/>
<keyword evidence="4" id="KW-1185">Reference proteome</keyword>
<evidence type="ECO:0000313" key="4">
    <source>
        <dbReference type="Proteomes" id="UP001152799"/>
    </source>
</evidence>
<dbReference type="SMART" id="SM00595">
    <property type="entry name" value="MADF"/>
    <property type="match status" value="1"/>
</dbReference>
<feature type="compositionally biased region" description="Basic residues" evidence="1">
    <location>
        <begin position="184"/>
        <end position="194"/>
    </location>
</feature>
<name>A0A9N9MXE8_9CUCU</name>
<dbReference type="GO" id="GO:0005634">
    <property type="term" value="C:nucleus"/>
    <property type="evidence" value="ECO:0007669"/>
    <property type="project" value="TreeGrafter"/>
</dbReference>
<dbReference type="Proteomes" id="UP001152799">
    <property type="component" value="Chromosome 9"/>
</dbReference>
<dbReference type="EMBL" id="OU892285">
    <property type="protein sequence ID" value="CAG9773417.1"/>
    <property type="molecule type" value="Genomic_DNA"/>
</dbReference>
<accession>A0A9N9MXE8</accession>